<protein>
    <submittedName>
        <fullName evidence="7">Carboxyl-terminal protease</fullName>
        <ecNumber evidence="7">3.4.21.102</ecNumber>
    </submittedName>
</protein>
<dbReference type="GO" id="GO:0007165">
    <property type="term" value="P:signal transduction"/>
    <property type="evidence" value="ECO:0007669"/>
    <property type="project" value="TreeGrafter"/>
</dbReference>
<dbReference type="Gene3D" id="2.30.42.10">
    <property type="match status" value="1"/>
</dbReference>
<dbReference type="STRING" id="290512.Paes_1010"/>
<dbReference type="PANTHER" id="PTHR32060">
    <property type="entry name" value="TAIL-SPECIFIC PROTEASE"/>
    <property type="match status" value="1"/>
</dbReference>
<dbReference type="InterPro" id="IPR004447">
    <property type="entry name" value="Peptidase_S41A"/>
</dbReference>
<keyword evidence="4 5" id="KW-0720">Serine protease</keyword>
<proteinExistence type="inferred from homology"/>
<dbReference type="SMART" id="SM00228">
    <property type="entry name" value="PDZ"/>
    <property type="match status" value="1"/>
</dbReference>
<dbReference type="InterPro" id="IPR005151">
    <property type="entry name" value="Tail-specific_protease"/>
</dbReference>
<dbReference type="EC" id="3.4.21.102" evidence="7"/>
<dbReference type="InterPro" id="IPR001478">
    <property type="entry name" value="PDZ"/>
</dbReference>
<dbReference type="CDD" id="cd06782">
    <property type="entry name" value="cpPDZ_CPP-like"/>
    <property type="match status" value="1"/>
</dbReference>
<dbReference type="GO" id="GO:0004252">
    <property type="term" value="F:serine-type endopeptidase activity"/>
    <property type="evidence" value="ECO:0007669"/>
    <property type="project" value="UniProtKB-EC"/>
</dbReference>
<dbReference type="Pfam" id="PF03572">
    <property type="entry name" value="Peptidase_S41"/>
    <property type="match status" value="1"/>
</dbReference>
<dbReference type="SUPFAM" id="SSF50156">
    <property type="entry name" value="PDZ domain-like"/>
    <property type="match status" value="1"/>
</dbReference>
<sequence>MSRIFQALVMIAVLSFGILLGSRLQNDSLGPVFGYQKKLFDVINLISSRYVDDVDPDSLAESGIKGMVESLDPHTVYLSQDKVSYSKAEFKGNFEGIGIEFDIIRDTLVVVAPLTSGPSQDAGIMAGDRILAIDSVSAIGIASSAVVASLRGEKGSSVHLDLYRPFSKRFLHLDVKRDRIPTYSIDASFLLDDRTGYIRLSRFVSTTSDEFVQSLSDLKSRGMKGLVVDLRGNPGGYLEEAVEIADEFLAPDSLIVYTKSRHGGPDEIKYRSTADGDYQSGPLVILVDRGSASAAEILAGALQDSRRAPVVGELTFGKGLVQRQFDLYDGSAIRLTIARYYTPLGRQIQRDYDNGARGREDYYEDHSSLLASESFFDDREDLAVATDVDGVRVYRTDAVSLGEVADSAAVKAFGGVGGIIPDFWVLDDRPGEYFVMLQEKGVIEETALAVLDDSASRVRELGGSLDLFLEKYAENQRVERYLEMVCRRKNMTIDALELEREKTRIMIAVKSRIARQLFGIGGQIRVLVEEADKVLLVAREQLYKEVL</sequence>
<evidence type="ECO:0000256" key="5">
    <source>
        <dbReference type="RuleBase" id="RU004404"/>
    </source>
</evidence>
<organism evidence="7 8">
    <name type="scientific">Prosthecochloris aestuarii (strain DSM 271 / SK 413)</name>
    <dbReference type="NCBI Taxonomy" id="290512"/>
    <lineage>
        <taxon>Bacteria</taxon>
        <taxon>Pseudomonadati</taxon>
        <taxon>Chlorobiota</taxon>
        <taxon>Chlorobiia</taxon>
        <taxon>Chlorobiales</taxon>
        <taxon>Chlorobiaceae</taxon>
        <taxon>Prosthecochloris</taxon>
    </lineage>
</organism>
<evidence type="ECO:0000256" key="3">
    <source>
        <dbReference type="ARBA" id="ARBA00022801"/>
    </source>
</evidence>
<dbReference type="PROSITE" id="PS50106">
    <property type="entry name" value="PDZ"/>
    <property type="match status" value="1"/>
</dbReference>
<dbReference type="CDD" id="cd07560">
    <property type="entry name" value="Peptidase_S41_CPP"/>
    <property type="match status" value="1"/>
</dbReference>
<gene>
    <name evidence="7" type="ordered locus">Paes_1010</name>
</gene>
<dbReference type="InterPro" id="IPR036034">
    <property type="entry name" value="PDZ_sf"/>
</dbReference>
<dbReference type="RefSeq" id="WP_012505586.1">
    <property type="nucleotide sequence ID" value="NC_011059.1"/>
</dbReference>
<dbReference type="PANTHER" id="PTHR32060:SF30">
    <property type="entry name" value="CARBOXY-TERMINAL PROCESSING PROTEASE CTPA"/>
    <property type="match status" value="1"/>
</dbReference>
<dbReference type="NCBIfam" id="TIGR00225">
    <property type="entry name" value="prc"/>
    <property type="match status" value="1"/>
</dbReference>
<dbReference type="eggNOG" id="COG0793">
    <property type="taxonomic scope" value="Bacteria"/>
</dbReference>
<dbReference type="Proteomes" id="UP000002725">
    <property type="component" value="Chromosome"/>
</dbReference>
<comment type="similarity">
    <text evidence="1 5">Belongs to the peptidase S41A family.</text>
</comment>
<keyword evidence="2 5" id="KW-0645">Protease</keyword>
<dbReference type="Gene3D" id="3.90.226.10">
    <property type="entry name" value="2-enoyl-CoA Hydratase, Chain A, domain 1"/>
    <property type="match status" value="1"/>
</dbReference>
<dbReference type="HOGENOM" id="CLU_017295_2_1_10"/>
<dbReference type="SUPFAM" id="SSF52096">
    <property type="entry name" value="ClpP/crotonase"/>
    <property type="match status" value="1"/>
</dbReference>
<dbReference type="InterPro" id="IPR055210">
    <property type="entry name" value="CtpA/B_N"/>
</dbReference>
<keyword evidence="8" id="KW-1185">Reference proteome</keyword>
<dbReference type="MEROPS" id="S41.004"/>
<dbReference type="EMBL" id="CP001108">
    <property type="protein sequence ID" value="ACF46049.1"/>
    <property type="molecule type" value="Genomic_DNA"/>
</dbReference>
<feature type="domain" description="PDZ" evidence="6">
    <location>
        <begin position="82"/>
        <end position="151"/>
    </location>
</feature>
<dbReference type="GO" id="GO:0030288">
    <property type="term" value="C:outer membrane-bounded periplasmic space"/>
    <property type="evidence" value="ECO:0007669"/>
    <property type="project" value="TreeGrafter"/>
</dbReference>
<dbReference type="Pfam" id="PF13180">
    <property type="entry name" value="PDZ_2"/>
    <property type="match status" value="1"/>
</dbReference>
<dbReference type="Pfam" id="PF22694">
    <property type="entry name" value="CtpB_N-like"/>
    <property type="match status" value="1"/>
</dbReference>
<evidence type="ECO:0000256" key="4">
    <source>
        <dbReference type="ARBA" id="ARBA00022825"/>
    </source>
</evidence>
<keyword evidence="3 5" id="KW-0378">Hydrolase</keyword>
<dbReference type="AlphaFoldDB" id="B4S7L2"/>
<evidence type="ECO:0000256" key="1">
    <source>
        <dbReference type="ARBA" id="ARBA00009179"/>
    </source>
</evidence>
<accession>B4S7L2</accession>
<reference evidence="7" key="1">
    <citation type="submission" date="2008-06" db="EMBL/GenBank/DDBJ databases">
        <title>Complete sequence of chromosome of Prosthecochloris aestuarii DSM 271.</title>
        <authorList>
            <consortium name="US DOE Joint Genome Institute"/>
            <person name="Lucas S."/>
            <person name="Copeland A."/>
            <person name="Lapidus A."/>
            <person name="Glavina del Rio T."/>
            <person name="Dalin E."/>
            <person name="Tice H."/>
            <person name="Bruce D."/>
            <person name="Goodwin L."/>
            <person name="Pitluck S."/>
            <person name="Schmutz J."/>
            <person name="Larimer F."/>
            <person name="Land M."/>
            <person name="Hauser L."/>
            <person name="Kyrpides N."/>
            <person name="Anderson I."/>
            <person name="Liu Z."/>
            <person name="Li T."/>
            <person name="Zhao F."/>
            <person name="Overmann J."/>
            <person name="Bryant D.A."/>
            <person name="Richardson P."/>
        </authorList>
    </citation>
    <scope>NUCLEOTIDE SEQUENCE [LARGE SCALE GENOMIC DNA]</scope>
    <source>
        <strain evidence="7">DSM 271</strain>
    </source>
</reference>
<dbReference type="SMART" id="SM00245">
    <property type="entry name" value="TSPc"/>
    <property type="match status" value="1"/>
</dbReference>
<dbReference type="InterPro" id="IPR029045">
    <property type="entry name" value="ClpP/crotonase-like_dom_sf"/>
</dbReference>
<evidence type="ECO:0000256" key="2">
    <source>
        <dbReference type="ARBA" id="ARBA00022670"/>
    </source>
</evidence>
<evidence type="ECO:0000259" key="6">
    <source>
        <dbReference type="PROSITE" id="PS50106"/>
    </source>
</evidence>
<evidence type="ECO:0000313" key="8">
    <source>
        <dbReference type="Proteomes" id="UP000002725"/>
    </source>
</evidence>
<name>B4S7L2_PROA2</name>
<dbReference type="GO" id="GO:0006508">
    <property type="term" value="P:proteolysis"/>
    <property type="evidence" value="ECO:0007669"/>
    <property type="project" value="UniProtKB-KW"/>
</dbReference>
<dbReference type="Gene3D" id="3.30.750.44">
    <property type="match status" value="1"/>
</dbReference>
<evidence type="ECO:0000313" key="7">
    <source>
        <dbReference type="EMBL" id="ACF46049.1"/>
    </source>
</evidence>
<dbReference type="KEGG" id="paa:Paes_1010"/>